<feature type="region of interest" description="Disordered" evidence="1">
    <location>
        <begin position="1"/>
        <end position="36"/>
    </location>
</feature>
<organism evidence="2 3">
    <name type="scientific">Pyxidicoccus fallax</name>
    <dbReference type="NCBI Taxonomy" id="394095"/>
    <lineage>
        <taxon>Bacteria</taxon>
        <taxon>Pseudomonadati</taxon>
        <taxon>Myxococcota</taxon>
        <taxon>Myxococcia</taxon>
        <taxon>Myxococcales</taxon>
        <taxon>Cystobacterineae</taxon>
        <taxon>Myxococcaceae</taxon>
        <taxon>Pyxidicoccus</taxon>
    </lineage>
</organism>
<reference evidence="2 3" key="1">
    <citation type="submission" date="2020-04" db="EMBL/GenBank/DDBJ databases">
        <title>Draft genome of Pyxidicoccus fallax type strain.</title>
        <authorList>
            <person name="Whitworth D.E."/>
        </authorList>
    </citation>
    <scope>NUCLEOTIDE SEQUENCE [LARGE SCALE GENOMIC DNA]</scope>
    <source>
        <strain evidence="2 3">DSM 14698</strain>
    </source>
</reference>
<accession>A0A848LQD6</accession>
<dbReference type="Proteomes" id="UP000518300">
    <property type="component" value="Unassembled WGS sequence"/>
</dbReference>
<comment type="caution">
    <text evidence="2">The sequence shown here is derived from an EMBL/GenBank/DDBJ whole genome shotgun (WGS) entry which is preliminary data.</text>
</comment>
<dbReference type="PANTHER" id="PTHR42044:SF2">
    <property type="entry name" value="DUF676 DOMAIN-CONTAINING PROTEIN"/>
    <property type="match status" value="1"/>
</dbReference>
<keyword evidence="3" id="KW-1185">Reference proteome</keyword>
<evidence type="ECO:0000256" key="1">
    <source>
        <dbReference type="SAM" id="MobiDB-lite"/>
    </source>
</evidence>
<dbReference type="PANTHER" id="PTHR42044">
    <property type="entry name" value="DUF676 DOMAIN-CONTAINING PROTEIN-RELATED"/>
    <property type="match status" value="1"/>
</dbReference>
<evidence type="ECO:0000313" key="3">
    <source>
        <dbReference type="Proteomes" id="UP000518300"/>
    </source>
</evidence>
<proteinExistence type="predicted"/>
<evidence type="ECO:0008006" key="4">
    <source>
        <dbReference type="Google" id="ProtNLM"/>
    </source>
</evidence>
<protein>
    <recommendedName>
        <fullName evidence="4">DUF676 domain-containing protein</fullName>
    </recommendedName>
</protein>
<dbReference type="RefSeq" id="WP_169349126.1">
    <property type="nucleotide sequence ID" value="NZ_JABBJJ010000211.1"/>
</dbReference>
<evidence type="ECO:0000313" key="2">
    <source>
        <dbReference type="EMBL" id="NMO19889.1"/>
    </source>
</evidence>
<dbReference type="SUPFAM" id="SSF53474">
    <property type="entry name" value="alpha/beta-Hydrolases"/>
    <property type="match status" value="1"/>
</dbReference>
<dbReference type="AlphaFoldDB" id="A0A848LQD6"/>
<sequence length="320" mass="34103">MNPLNRRPLPTKPTSGTAKAVTPAQTPVGQAAAPVKSAPVAKAQQANRVADGFESNAARGTQAAAGLFGFGAKPDKVHDGQYLGAGGKTYPPTTPLSDIPAVTPKNNPNAKQTVLYVNGINTTKDAQANSLQAIADTTGARVIGIHNATEGMATDLVQCVKDKLDKGHNPAVDTVADTLYNEIKAGRDVHMLAHSQGGLITSRALGDVYRRLRVEDGMGKDDAQKLMGRISVETFGAAAMNYPDGPKYVHYVNRADPVPDLFGMGPVSDRWNPLVDGGKGSKTHHFNDFHLNPIASHHFESVYLNHRVPFDQARAGNFER</sequence>
<feature type="compositionally biased region" description="Polar residues" evidence="1">
    <location>
        <begin position="12"/>
        <end position="28"/>
    </location>
</feature>
<name>A0A848LQD6_9BACT</name>
<dbReference type="EMBL" id="JABBJJ010000211">
    <property type="protein sequence ID" value="NMO19889.1"/>
    <property type="molecule type" value="Genomic_DNA"/>
</dbReference>
<gene>
    <name evidence="2" type="ORF">HG543_34270</name>
</gene>
<dbReference type="InterPro" id="IPR029058">
    <property type="entry name" value="AB_hydrolase_fold"/>
</dbReference>